<dbReference type="OrthoDB" id="1689567at2759"/>
<dbReference type="Pfam" id="PF02714">
    <property type="entry name" value="RSN1_7TM"/>
    <property type="match status" value="1"/>
</dbReference>
<feature type="transmembrane region" description="Helical" evidence="9">
    <location>
        <begin position="687"/>
        <end position="706"/>
    </location>
</feature>
<dbReference type="EMBL" id="CAFZ01000013">
    <property type="protein sequence ID" value="CCA67384.1"/>
    <property type="molecule type" value="Genomic_DNA"/>
</dbReference>
<evidence type="ECO:0000256" key="6">
    <source>
        <dbReference type="ARBA" id="ARBA00023136"/>
    </source>
</evidence>
<feature type="transmembrane region" description="Helical" evidence="9">
    <location>
        <begin position="46"/>
        <end position="63"/>
    </location>
</feature>
<feature type="region of interest" description="Disordered" evidence="8">
    <location>
        <begin position="945"/>
        <end position="1015"/>
    </location>
</feature>
<evidence type="ECO:0000259" key="11">
    <source>
        <dbReference type="Pfam" id="PF13967"/>
    </source>
</evidence>
<dbReference type="InterPro" id="IPR032880">
    <property type="entry name" value="CSC1/OSCA1-like_N"/>
</dbReference>
<dbReference type="PANTHER" id="PTHR13018:SF5">
    <property type="entry name" value="RE44586P"/>
    <property type="match status" value="1"/>
</dbReference>
<evidence type="ECO:0000259" key="10">
    <source>
        <dbReference type="Pfam" id="PF02714"/>
    </source>
</evidence>
<evidence type="ECO:0000313" key="14">
    <source>
        <dbReference type="Proteomes" id="UP000007148"/>
    </source>
</evidence>
<evidence type="ECO:0000256" key="8">
    <source>
        <dbReference type="SAM" id="MobiDB-lite"/>
    </source>
</evidence>
<feature type="compositionally biased region" description="Basic residues" evidence="8">
    <location>
        <begin position="992"/>
        <end position="1004"/>
    </location>
</feature>
<feature type="compositionally biased region" description="Polar residues" evidence="8">
    <location>
        <begin position="901"/>
        <end position="920"/>
    </location>
</feature>
<comment type="similarity">
    <text evidence="2">Belongs to the CSC1 (TC 1.A.17) family.</text>
</comment>
<feature type="transmembrane region" description="Helical" evidence="9">
    <location>
        <begin position="577"/>
        <end position="609"/>
    </location>
</feature>
<feature type="domain" description="CSC1/OSCA1-like N-terminal transmembrane" evidence="11">
    <location>
        <begin position="42"/>
        <end position="215"/>
    </location>
</feature>
<dbReference type="HOGENOM" id="CLU_002458_3_0_1"/>
<keyword evidence="5 9" id="KW-1133">Transmembrane helix</keyword>
<reference evidence="13 14" key="1">
    <citation type="journal article" date="2011" name="PLoS Pathog.">
        <title>Endophytic Life Strategies Decoded by Genome and Transcriptome Analyses of the Mutualistic Root Symbiont Piriformospora indica.</title>
        <authorList>
            <person name="Zuccaro A."/>
            <person name="Lahrmann U."/>
            <person name="Guldener U."/>
            <person name="Langen G."/>
            <person name="Pfiffi S."/>
            <person name="Biedenkopf D."/>
            <person name="Wong P."/>
            <person name="Samans B."/>
            <person name="Grimm C."/>
            <person name="Basiewicz M."/>
            <person name="Murat C."/>
            <person name="Martin F."/>
            <person name="Kogel K.H."/>
        </authorList>
    </citation>
    <scope>NUCLEOTIDE SEQUENCE [LARGE SCALE GENOMIC DNA]</scope>
    <source>
        <strain evidence="13 14">DSM 11827</strain>
    </source>
</reference>
<dbReference type="eggNOG" id="KOG1134">
    <property type="taxonomic scope" value="Eukaryota"/>
</dbReference>
<evidence type="ECO:0000256" key="9">
    <source>
        <dbReference type="SAM" id="Phobius"/>
    </source>
</evidence>
<evidence type="ECO:0000256" key="4">
    <source>
        <dbReference type="ARBA" id="ARBA00022692"/>
    </source>
</evidence>
<feature type="transmembrane region" description="Helical" evidence="9">
    <location>
        <begin position="712"/>
        <end position="731"/>
    </location>
</feature>
<comment type="subcellular location">
    <subcellularLocation>
        <location evidence="1">Membrane</location>
        <topology evidence="1">Multi-pass membrane protein</topology>
    </subcellularLocation>
</comment>
<evidence type="ECO:0000256" key="5">
    <source>
        <dbReference type="ARBA" id="ARBA00022989"/>
    </source>
</evidence>
<protein>
    <recommendedName>
        <fullName evidence="15">DUF221-domain-containing protein</fullName>
    </recommendedName>
</protein>
<feature type="transmembrane region" description="Helical" evidence="9">
    <location>
        <begin position="653"/>
        <end position="675"/>
    </location>
</feature>
<evidence type="ECO:0000256" key="1">
    <source>
        <dbReference type="ARBA" id="ARBA00004141"/>
    </source>
</evidence>
<dbReference type="Proteomes" id="UP000007148">
    <property type="component" value="Unassembled WGS sequence"/>
</dbReference>
<sequence length="1015" mass="114435">MESYWTLYTNAVLMRELSSFDIDTPAAPPGSPPTIKYSGPWLRTQLVLSASIGIVSFLLFSYCRTRWPVLFAPRTKLKGFSPHDAHLHNTFFSWILPTIRTPELVILQIVGLDAAVLLTFFKMAFLLFSFTSIFALLVILPLNIYMHSDDGDPGDEPPSGGDDQLRMFFNGTNPNNPDKDPDWSDLINASNSFRAAQLLFTYIFTGLVLRSLYRNYRQFVRVRQLYSLELVHSIAARTVMVTDLPSHLQGERALAVYFENMGLAVESVNLVRHAETLNKLIDRRTEALLNLEWEWTKYVGNPSTVETYDPSQNVRVDHAPLIDLSDSNAMESQPARVVVPHRSRPLVRPGWFKRKVDALEYYQKEYEDLNEQVKKKRKAGRFKATSTAFVTFEKMSSAQIASQVVHAPHQAQSKTVLAPEPRDVVWSNMTFSPRNRQVRELIVMAIMVLLFFFWAVPVTTLAGFLSYKEIKKTLPWLAALIDKNATVQALVQNSLPSVAMTGLNAALPFLLEGLSYVQGLQARSWIEYFLFLLINVVFIFLLASTYWQLVRDLANSPAKIPTKLAAALSMGRARSFFMSYVILQALGVMPLQLLNLGIVIPRFIFIAFFTRTPRDFAELNAPPMINYGAVYPQAILVFVITIVYSVIQPQIMVFGALYFGIGYVVYKYKLLFVFYKPYESHGQAWPITFVRLIWGVVIFQVLMTGIFTLEQFFTLSAIMAPLIAFTIWWGWTTWHHFMGLSKFVSLSSVFEVQRGEDSDDVARLRAGAGTVSLSQSNLNRRRYAQNDETLYVAPEDERTDYSQPPMTNWYHGVLNTGKRRYGHPALTGVLPTPWLPLKKDQTLANYVDRDSAKASDGNTVVLTLRRRYSAVRKRGQAAFGLSSKNQPASESHADGTGTGGDSNAQTVAASSENLQPTTRQASHRLSFDPATGIITLPDGEVFFDRMENGNENESDSDYGEVSGETDTPDDRSGNASTNDQAAAEDQGTEPRTRRHSTYFHHPERRRQQVPGAFPA</sequence>
<dbReference type="STRING" id="1109443.G4T7W3"/>
<feature type="region of interest" description="Disordered" evidence="8">
    <location>
        <begin position="151"/>
        <end position="181"/>
    </location>
</feature>
<dbReference type="OMA" id="CSCKKEN"/>
<feature type="transmembrane region" description="Helical" evidence="9">
    <location>
        <begin position="441"/>
        <end position="467"/>
    </location>
</feature>
<dbReference type="PANTHER" id="PTHR13018">
    <property type="entry name" value="PROBABLE MEMBRANE PROTEIN DUF221-RELATED"/>
    <property type="match status" value="1"/>
</dbReference>
<feature type="region of interest" description="Disordered" evidence="8">
    <location>
        <begin position="877"/>
        <end position="933"/>
    </location>
</feature>
<dbReference type="GO" id="GO:0005227">
    <property type="term" value="F:calcium-activated cation channel activity"/>
    <property type="evidence" value="ECO:0007669"/>
    <property type="project" value="InterPro"/>
</dbReference>
<evidence type="ECO:0008006" key="15">
    <source>
        <dbReference type="Google" id="ProtNLM"/>
    </source>
</evidence>
<keyword evidence="14" id="KW-1185">Reference proteome</keyword>
<dbReference type="InterPro" id="IPR003864">
    <property type="entry name" value="CSC1/OSCA1-like_7TM"/>
</dbReference>
<feature type="domain" description="CSC1/OSCA1-like cytosolic" evidence="12">
    <location>
        <begin position="236"/>
        <end position="428"/>
    </location>
</feature>
<feature type="transmembrane region" description="Helical" evidence="9">
    <location>
        <begin position="195"/>
        <end position="213"/>
    </location>
</feature>
<evidence type="ECO:0000256" key="7">
    <source>
        <dbReference type="SAM" id="Coils"/>
    </source>
</evidence>
<dbReference type="InParanoid" id="G4T7W3"/>
<evidence type="ECO:0000256" key="2">
    <source>
        <dbReference type="ARBA" id="ARBA00007779"/>
    </source>
</evidence>
<dbReference type="GO" id="GO:0005886">
    <property type="term" value="C:plasma membrane"/>
    <property type="evidence" value="ECO:0007669"/>
    <property type="project" value="TreeGrafter"/>
</dbReference>
<evidence type="ECO:0000259" key="12">
    <source>
        <dbReference type="Pfam" id="PF14703"/>
    </source>
</evidence>
<organism evidence="13 14">
    <name type="scientific">Serendipita indica (strain DSM 11827)</name>
    <name type="common">Root endophyte fungus</name>
    <name type="synonym">Piriformospora indica</name>
    <dbReference type="NCBI Taxonomy" id="1109443"/>
    <lineage>
        <taxon>Eukaryota</taxon>
        <taxon>Fungi</taxon>
        <taxon>Dikarya</taxon>
        <taxon>Basidiomycota</taxon>
        <taxon>Agaricomycotina</taxon>
        <taxon>Agaricomycetes</taxon>
        <taxon>Sebacinales</taxon>
        <taxon>Serendipitaceae</taxon>
        <taxon>Serendipita</taxon>
    </lineage>
</organism>
<comment type="caution">
    <text evidence="13">The sequence shown here is derived from an EMBL/GenBank/DDBJ whole genome shotgun (WGS) entry which is preliminary data.</text>
</comment>
<feature type="coiled-coil region" evidence="7">
    <location>
        <begin position="352"/>
        <end position="379"/>
    </location>
</feature>
<dbReference type="FunCoup" id="G4T7W3">
    <property type="interactions" value="59"/>
</dbReference>
<evidence type="ECO:0000313" key="13">
    <source>
        <dbReference type="EMBL" id="CCA67384.1"/>
    </source>
</evidence>
<proteinExistence type="inferred from homology"/>
<evidence type="ECO:0000256" key="3">
    <source>
        <dbReference type="ARBA" id="ARBA00022448"/>
    </source>
</evidence>
<keyword evidence="6 9" id="KW-0472">Membrane</keyword>
<feature type="transmembrane region" description="Helical" evidence="9">
    <location>
        <begin position="529"/>
        <end position="549"/>
    </location>
</feature>
<feature type="transmembrane region" description="Helical" evidence="9">
    <location>
        <begin position="629"/>
        <end position="647"/>
    </location>
</feature>
<keyword evidence="7" id="KW-0175">Coiled coil</keyword>
<gene>
    <name evidence="13" type="ORF">PIIN_01215</name>
</gene>
<dbReference type="InterPro" id="IPR045122">
    <property type="entry name" value="Csc1-like"/>
</dbReference>
<feature type="transmembrane region" description="Helical" evidence="9">
    <location>
        <begin position="125"/>
        <end position="146"/>
    </location>
</feature>
<keyword evidence="3" id="KW-0813">Transport</keyword>
<accession>G4T7W3</accession>
<dbReference type="InterPro" id="IPR027815">
    <property type="entry name" value="CSC1/OSCA1-like_cyt"/>
</dbReference>
<keyword evidence="4 9" id="KW-0812">Transmembrane</keyword>
<dbReference type="AlphaFoldDB" id="G4T7W3"/>
<name>G4T7W3_SERID</name>
<dbReference type="Pfam" id="PF13967">
    <property type="entry name" value="RSN1_TM"/>
    <property type="match status" value="1"/>
</dbReference>
<dbReference type="Pfam" id="PF14703">
    <property type="entry name" value="PHM7_cyt"/>
    <property type="match status" value="1"/>
</dbReference>
<feature type="domain" description="CSC1/OSCA1-like 7TM region" evidence="10">
    <location>
        <begin position="439"/>
        <end position="707"/>
    </location>
</feature>